<evidence type="ECO:0008006" key="4">
    <source>
        <dbReference type="Google" id="ProtNLM"/>
    </source>
</evidence>
<comment type="caution">
    <text evidence="2">The sequence shown here is derived from an EMBL/GenBank/DDBJ whole genome shotgun (WGS) entry which is preliminary data.</text>
</comment>
<dbReference type="EMBL" id="VSRR010000783">
    <property type="protein sequence ID" value="MPC19590.1"/>
    <property type="molecule type" value="Genomic_DNA"/>
</dbReference>
<gene>
    <name evidence="2" type="ORF">E2C01_012509</name>
</gene>
<dbReference type="Proteomes" id="UP000324222">
    <property type="component" value="Unassembled WGS sequence"/>
</dbReference>
<evidence type="ECO:0000256" key="1">
    <source>
        <dbReference type="SAM" id="MobiDB-lite"/>
    </source>
</evidence>
<feature type="region of interest" description="Disordered" evidence="1">
    <location>
        <begin position="146"/>
        <end position="213"/>
    </location>
</feature>
<dbReference type="PANTHER" id="PTHR13944">
    <property type="entry name" value="AGAP007712-PA"/>
    <property type="match status" value="1"/>
</dbReference>
<keyword evidence="3" id="KW-1185">Reference proteome</keyword>
<organism evidence="2 3">
    <name type="scientific">Portunus trituberculatus</name>
    <name type="common">Swimming crab</name>
    <name type="synonym">Neptunus trituberculatus</name>
    <dbReference type="NCBI Taxonomy" id="210409"/>
    <lineage>
        <taxon>Eukaryota</taxon>
        <taxon>Metazoa</taxon>
        <taxon>Ecdysozoa</taxon>
        <taxon>Arthropoda</taxon>
        <taxon>Crustacea</taxon>
        <taxon>Multicrustacea</taxon>
        <taxon>Malacostraca</taxon>
        <taxon>Eumalacostraca</taxon>
        <taxon>Eucarida</taxon>
        <taxon>Decapoda</taxon>
        <taxon>Pleocyemata</taxon>
        <taxon>Brachyura</taxon>
        <taxon>Eubrachyura</taxon>
        <taxon>Portunoidea</taxon>
        <taxon>Portunidae</taxon>
        <taxon>Portuninae</taxon>
        <taxon>Portunus</taxon>
    </lineage>
</organism>
<name>A0A5B7DE23_PORTR</name>
<dbReference type="AlphaFoldDB" id="A0A5B7DE23"/>
<evidence type="ECO:0000313" key="2">
    <source>
        <dbReference type="EMBL" id="MPC19590.1"/>
    </source>
</evidence>
<sequence>MGISLTGEAELGSYRKTKAAVAATHTPEVSVHALYSGRHNSPATSAAAARNSAERDRHGLELGVPAVPPCIPCPRQGSEDKLKKSSHHFVAVCYSNSATCDVCSKPMTNKPALRSCQVCVHENSCKDQISDCSKLKNPKVIQKPGTAATLGTTTKSSSLGSYAGSGGSAPPGTTAKTQAPAVARSRSSAAHSSPTRPTSVASPSLDPVTLPGPHPATCPTNRLLLSTALASLSVVTEGLSCVVPPLVTRLAKWADLVWVSRCGEVGSETPLVASWLAWPANPQARPNSGCVSWPPRPANPPARPNSGCVSSPVRRLSGFSQWKRVATKLGVK</sequence>
<dbReference type="InterPro" id="IPR051632">
    <property type="entry name" value="Rho_GEF"/>
</dbReference>
<dbReference type="GO" id="GO:0035023">
    <property type="term" value="P:regulation of Rho protein signal transduction"/>
    <property type="evidence" value="ECO:0007669"/>
    <property type="project" value="TreeGrafter"/>
</dbReference>
<feature type="compositionally biased region" description="Low complexity" evidence="1">
    <location>
        <begin position="146"/>
        <end position="162"/>
    </location>
</feature>
<dbReference type="PANTHER" id="PTHR13944:SF21">
    <property type="entry name" value="CYSTS, ISOFORM C"/>
    <property type="match status" value="1"/>
</dbReference>
<accession>A0A5B7DE23</accession>
<dbReference type="CDD" id="cd20815">
    <property type="entry name" value="C1_p190RhoGEF-like"/>
    <property type="match status" value="1"/>
</dbReference>
<reference evidence="2 3" key="1">
    <citation type="submission" date="2019-05" db="EMBL/GenBank/DDBJ databases">
        <title>Another draft genome of Portunus trituberculatus and its Hox gene families provides insights of decapod evolution.</title>
        <authorList>
            <person name="Jeong J.-H."/>
            <person name="Song I."/>
            <person name="Kim S."/>
            <person name="Choi T."/>
            <person name="Kim D."/>
            <person name="Ryu S."/>
            <person name="Kim W."/>
        </authorList>
    </citation>
    <scope>NUCLEOTIDE SEQUENCE [LARGE SCALE GENOMIC DNA]</scope>
    <source>
        <tissue evidence="2">Muscle</tissue>
    </source>
</reference>
<feature type="compositionally biased region" description="Low complexity" evidence="1">
    <location>
        <begin position="179"/>
        <end position="199"/>
    </location>
</feature>
<dbReference type="OrthoDB" id="28045at2759"/>
<protein>
    <recommendedName>
        <fullName evidence="4">Phorbol-ester/DAG-type domain-containing protein</fullName>
    </recommendedName>
</protein>
<evidence type="ECO:0000313" key="3">
    <source>
        <dbReference type="Proteomes" id="UP000324222"/>
    </source>
</evidence>
<proteinExistence type="predicted"/>